<keyword evidence="2" id="KW-1185">Reference proteome</keyword>
<dbReference type="OrthoDB" id="3792931at2759"/>
<dbReference type="AlphaFoldDB" id="A0A6A6ZJX4"/>
<name>A0A6A6ZJX4_9PLEO</name>
<evidence type="ECO:0000313" key="2">
    <source>
        <dbReference type="Proteomes" id="UP000799424"/>
    </source>
</evidence>
<proteinExistence type="predicted"/>
<accession>A0A6A6ZJX4</accession>
<protein>
    <recommendedName>
        <fullName evidence="3">F-box domain-containing protein</fullName>
    </recommendedName>
</protein>
<evidence type="ECO:0000313" key="1">
    <source>
        <dbReference type="EMBL" id="KAF2821188.1"/>
    </source>
</evidence>
<organism evidence="1 2">
    <name type="scientific">Ophiobolus disseminans</name>
    <dbReference type="NCBI Taxonomy" id="1469910"/>
    <lineage>
        <taxon>Eukaryota</taxon>
        <taxon>Fungi</taxon>
        <taxon>Dikarya</taxon>
        <taxon>Ascomycota</taxon>
        <taxon>Pezizomycotina</taxon>
        <taxon>Dothideomycetes</taxon>
        <taxon>Pleosporomycetidae</taxon>
        <taxon>Pleosporales</taxon>
        <taxon>Pleosporineae</taxon>
        <taxon>Phaeosphaeriaceae</taxon>
        <taxon>Ophiobolus</taxon>
    </lineage>
</organism>
<reference evidence="1" key="1">
    <citation type="journal article" date="2020" name="Stud. Mycol.">
        <title>101 Dothideomycetes genomes: a test case for predicting lifestyles and emergence of pathogens.</title>
        <authorList>
            <person name="Haridas S."/>
            <person name="Albert R."/>
            <person name="Binder M."/>
            <person name="Bloem J."/>
            <person name="Labutti K."/>
            <person name="Salamov A."/>
            <person name="Andreopoulos B."/>
            <person name="Baker S."/>
            <person name="Barry K."/>
            <person name="Bills G."/>
            <person name="Bluhm B."/>
            <person name="Cannon C."/>
            <person name="Castanera R."/>
            <person name="Culley D."/>
            <person name="Daum C."/>
            <person name="Ezra D."/>
            <person name="Gonzalez J."/>
            <person name="Henrissat B."/>
            <person name="Kuo A."/>
            <person name="Liang C."/>
            <person name="Lipzen A."/>
            <person name="Lutzoni F."/>
            <person name="Magnuson J."/>
            <person name="Mondo S."/>
            <person name="Nolan M."/>
            <person name="Ohm R."/>
            <person name="Pangilinan J."/>
            <person name="Park H.-J."/>
            <person name="Ramirez L."/>
            <person name="Alfaro M."/>
            <person name="Sun H."/>
            <person name="Tritt A."/>
            <person name="Yoshinaga Y."/>
            <person name="Zwiers L.-H."/>
            <person name="Turgeon B."/>
            <person name="Goodwin S."/>
            <person name="Spatafora J."/>
            <person name="Crous P."/>
            <person name="Grigoriev I."/>
        </authorList>
    </citation>
    <scope>NUCLEOTIDE SEQUENCE</scope>
    <source>
        <strain evidence="1">CBS 113818</strain>
    </source>
</reference>
<sequence length="260" mass="30128">MIRPQMVVRSHLQILQRCFSNTNLQTFSMPYDGNIASYCAIPWASMTINNSAFLYRVSINIMVYRPTNNLFDSWVFMCPNLEYIEMAICRPLGSKIKPHNMQVCWDPEVPNEKPPSKVREVRLIADTDVLWESRGLILGLSHFPLLRKLALAYFQLKAHSWQIFFHDLRNTDFWEVHLDTLWLLNPTTNEDDTLLHFVRFRDEPSAQGAAKDIKIIHLPWPWGGEEEVVQGAGRGFAYERFEAFEEIEGYGEGAETGRST</sequence>
<dbReference type="EMBL" id="MU006238">
    <property type="protein sequence ID" value="KAF2821188.1"/>
    <property type="molecule type" value="Genomic_DNA"/>
</dbReference>
<dbReference type="Proteomes" id="UP000799424">
    <property type="component" value="Unassembled WGS sequence"/>
</dbReference>
<gene>
    <name evidence="1" type="ORF">CC86DRAFT_110302</name>
</gene>
<evidence type="ECO:0008006" key="3">
    <source>
        <dbReference type="Google" id="ProtNLM"/>
    </source>
</evidence>